<sequence>MPNKYKEIFNLSVATILGTAIGLSFDNLALGAVVGITLGIVFSLFNKPDRD</sequence>
<accession>A0ABW8GNF5</accession>
<reference evidence="2 3" key="1">
    <citation type="submission" date="2024-11" db="EMBL/GenBank/DDBJ databases">
        <authorList>
            <person name="Kaparullina E.N."/>
            <person name="Delegan Y.A."/>
            <person name="Doronina N.V."/>
        </authorList>
    </citation>
    <scope>NUCLEOTIDE SEQUENCE [LARGE SCALE GENOMIC DNA]</scope>
    <source>
        <strain evidence="2 3">7sh_L</strain>
    </source>
</reference>
<keyword evidence="1" id="KW-0812">Transmembrane</keyword>
<feature type="transmembrane region" description="Helical" evidence="1">
    <location>
        <begin position="20"/>
        <end position="45"/>
    </location>
</feature>
<evidence type="ECO:0000313" key="3">
    <source>
        <dbReference type="Proteomes" id="UP001617669"/>
    </source>
</evidence>
<keyword evidence="1" id="KW-0472">Membrane</keyword>
<keyword evidence="1" id="KW-1133">Transmembrane helix</keyword>
<dbReference type="Proteomes" id="UP001617669">
    <property type="component" value="Unassembled WGS sequence"/>
</dbReference>
<evidence type="ECO:0008006" key="4">
    <source>
        <dbReference type="Google" id="ProtNLM"/>
    </source>
</evidence>
<protein>
    <recommendedName>
        <fullName evidence="4">Glycine zipper family protein</fullName>
    </recommendedName>
</protein>
<gene>
    <name evidence="2" type="ORF">ACIKP9_04395</name>
</gene>
<evidence type="ECO:0000313" key="2">
    <source>
        <dbReference type="EMBL" id="MFJ5445460.1"/>
    </source>
</evidence>
<proteinExistence type="predicted"/>
<evidence type="ECO:0000256" key="1">
    <source>
        <dbReference type="SAM" id="Phobius"/>
    </source>
</evidence>
<organism evidence="2 3">
    <name type="scientific">Methylobacillus methanolivorans</name>
    <dbReference type="NCBI Taxonomy" id="1848927"/>
    <lineage>
        <taxon>Bacteria</taxon>
        <taxon>Pseudomonadati</taxon>
        <taxon>Pseudomonadota</taxon>
        <taxon>Betaproteobacteria</taxon>
        <taxon>Nitrosomonadales</taxon>
        <taxon>Methylophilaceae</taxon>
        <taxon>Methylobacillus</taxon>
    </lineage>
</organism>
<dbReference type="RefSeq" id="WP_400879791.1">
    <property type="nucleotide sequence ID" value="NZ_JBIWXY010000001.1"/>
</dbReference>
<dbReference type="EMBL" id="JBIWXY010000001">
    <property type="protein sequence ID" value="MFJ5445460.1"/>
    <property type="molecule type" value="Genomic_DNA"/>
</dbReference>
<name>A0ABW8GNF5_9PROT</name>
<comment type="caution">
    <text evidence="2">The sequence shown here is derived from an EMBL/GenBank/DDBJ whole genome shotgun (WGS) entry which is preliminary data.</text>
</comment>
<keyword evidence="3" id="KW-1185">Reference proteome</keyword>